<accession>A0A8B8CQI8</accession>
<keyword evidence="5 6" id="KW-0472">Membrane</keyword>
<dbReference type="AlphaFoldDB" id="A0A8B8CQI8"/>
<feature type="transmembrane region" description="Helical" evidence="6">
    <location>
        <begin position="335"/>
        <end position="361"/>
    </location>
</feature>
<feature type="transmembrane region" description="Helical" evidence="6">
    <location>
        <begin position="29"/>
        <end position="50"/>
    </location>
</feature>
<evidence type="ECO:0000256" key="3">
    <source>
        <dbReference type="ARBA" id="ARBA00022692"/>
    </source>
</evidence>
<name>A0A8B8CQI8_CRAVI</name>
<comment type="function">
    <text evidence="6">Choline transporter.</text>
</comment>
<dbReference type="GO" id="GO:0022857">
    <property type="term" value="F:transmembrane transporter activity"/>
    <property type="evidence" value="ECO:0007669"/>
    <property type="project" value="UniProtKB-UniRule"/>
</dbReference>
<organism evidence="7 8">
    <name type="scientific">Crassostrea virginica</name>
    <name type="common">Eastern oyster</name>
    <dbReference type="NCBI Taxonomy" id="6565"/>
    <lineage>
        <taxon>Eukaryota</taxon>
        <taxon>Metazoa</taxon>
        <taxon>Spiralia</taxon>
        <taxon>Lophotrochozoa</taxon>
        <taxon>Mollusca</taxon>
        <taxon>Bivalvia</taxon>
        <taxon>Autobranchia</taxon>
        <taxon>Pteriomorphia</taxon>
        <taxon>Ostreida</taxon>
        <taxon>Ostreoidea</taxon>
        <taxon>Ostreidae</taxon>
        <taxon>Crassostrea</taxon>
    </lineage>
</organism>
<feature type="transmembrane region" description="Helical" evidence="6">
    <location>
        <begin position="534"/>
        <end position="555"/>
    </location>
</feature>
<keyword evidence="7" id="KW-1185">Reference proteome</keyword>
<evidence type="ECO:0000256" key="6">
    <source>
        <dbReference type="RuleBase" id="RU368066"/>
    </source>
</evidence>
<feature type="transmembrane region" description="Helical" evidence="6">
    <location>
        <begin position="561"/>
        <end position="583"/>
    </location>
</feature>
<dbReference type="Pfam" id="PF04515">
    <property type="entry name" value="Choline_transpo"/>
    <property type="match status" value="1"/>
</dbReference>
<dbReference type="RefSeq" id="XP_022317454.1">
    <property type="nucleotide sequence ID" value="XM_022461746.1"/>
</dbReference>
<feature type="transmembrane region" description="Helical" evidence="6">
    <location>
        <begin position="233"/>
        <end position="257"/>
    </location>
</feature>
<keyword evidence="3 6" id="KW-0812">Transmembrane</keyword>
<dbReference type="PANTHER" id="PTHR12385:SF12">
    <property type="entry name" value="CHOLINE TRANSPORTER-LIKE PROTEIN"/>
    <property type="match status" value="1"/>
</dbReference>
<keyword evidence="4 6" id="KW-1133">Transmembrane helix</keyword>
<comment type="similarity">
    <text evidence="2 6">Belongs to the CTL (choline transporter-like) family.</text>
</comment>
<feature type="transmembrane region" description="Helical" evidence="6">
    <location>
        <begin position="285"/>
        <end position="306"/>
    </location>
</feature>
<gene>
    <name evidence="8" type="primary">LOC111120778</name>
</gene>
<proteinExistence type="inferred from homology"/>
<dbReference type="GO" id="GO:0005886">
    <property type="term" value="C:plasma membrane"/>
    <property type="evidence" value="ECO:0007669"/>
    <property type="project" value="UniProtKB-SubCell"/>
</dbReference>
<reference evidence="8" key="1">
    <citation type="submission" date="2025-08" db="UniProtKB">
        <authorList>
            <consortium name="RefSeq"/>
        </authorList>
    </citation>
    <scope>IDENTIFICATION</scope>
    <source>
        <tissue evidence="8">Whole sample</tissue>
    </source>
</reference>
<feature type="transmembrane region" description="Helical" evidence="6">
    <location>
        <begin position="432"/>
        <end position="456"/>
    </location>
</feature>
<dbReference type="InterPro" id="IPR007603">
    <property type="entry name" value="Choline_transptr-like"/>
</dbReference>
<evidence type="ECO:0000256" key="2">
    <source>
        <dbReference type="ARBA" id="ARBA00007168"/>
    </source>
</evidence>
<evidence type="ECO:0000313" key="8">
    <source>
        <dbReference type="RefSeq" id="XP_022317454.1"/>
    </source>
</evidence>
<evidence type="ECO:0000256" key="5">
    <source>
        <dbReference type="ARBA" id="ARBA00023136"/>
    </source>
</evidence>
<evidence type="ECO:0000313" key="7">
    <source>
        <dbReference type="Proteomes" id="UP000694844"/>
    </source>
</evidence>
<feature type="transmembrane region" description="Helical" evidence="6">
    <location>
        <begin position="382"/>
        <end position="412"/>
    </location>
</feature>
<sequence length="647" mass="72615">MCGCCCGKDSSEDKADLTNPIKNRGCTDIIVLIIFVLFWAGMIFIAAFSITHGDAWRLVYGYDSFGNTCDEDNTGKKIENVTFSGMNMEGKGFVFILDILDPLKSMKLCVNKCPGQDLNTTADIAMFAVTEGSYLCRYDVKDSEYSAELVRKGICPGRVFASESLLNYCVPTSLKRLGFDSLNTLMVFFNQFDSFHRVLSDVIKSWREMIILCFIALGFGALMVLLIRFLASVIVWFIITIAILGSIAGTAGLWWTYMDKKRFIDDKEEDNIPLLNVDIDSEQAFLVYSIIATVLTAILLLVILVMRKRIALTVTLFHEAGKCLADIPTLLLQPLWTFIILVFFFVYWIIILAFLATAEIASVDKETGFVKYTEHENVSYLWWYHLIGLIWISEFIIACQQLVVSGAVATWYFTRDKKTLSCTICTSTKLLIFHHLGSVAFGAFIITMVKLPRWILMYMQKKMKGSQNTCAKYTMKCCICCLWCLEKCLKYLNQNAYTVVAIQGSNFCSSAKKAFLTLVSNALRVAAINSVGDFVLFLGKIGVTAATGAVGIFWFKSKEELNYYAIPVLLVCIFAYFIAHCFLSTYEMVIDALLLCFCHDTDINDGSPERRYYASVSLQKYIEDGSNKISAISKGEEAPASPEAARL</sequence>
<protein>
    <recommendedName>
        <fullName evidence="6">Choline transporter-like protein</fullName>
    </recommendedName>
</protein>
<evidence type="ECO:0000256" key="4">
    <source>
        <dbReference type="ARBA" id="ARBA00022989"/>
    </source>
</evidence>
<feature type="transmembrane region" description="Helical" evidence="6">
    <location>
        <begin position="209"/>
        <end position="227"/>
    </location>
</feature>
<evidence type="ECO:0000256" key="1">
    <source>
        <dbReference type="ARBA" id="ARBA00004141"/>
    </source>
</evidence>
<dbReference type="PANTHER" id="PTHR12385">
    <property type="entry name" value="CHOLINE TRANSPORTER-LIKE (SLC FAMILY 44)"/>
    <property type="match status" value="1"/>
</dbReference>
<dbReference type="GeneID" id="111120778"/>
<dbReference type="OrthoDB" id="420519at2759"/>
<dbReference type="Proteomes" id="UP000694844">
    <property type="component" value="Chromosome 2"/>
</dbReference>
<comment type="subcellular location">
    <subcellularLocation>
        <location evidence="6">Cell membrane</location>
        <topology evidence="6">Multi-pass membrane protein</topology>
    </subcellularLocation>
    <subcellularLocation>
        <location evidence="1">Membrane</location>
        <topology evidence="1">Multi-pass membrane protein</topology>
    </subcellularLocation>
</comment>